<protein>
    <submittedName>
        <fullName evidence="1">Uncharacterized protein</fullName>
    </submittedName>
</protein>
<proteinExistence type="predicted"/>
<evidence type="ECO:0000313" key="2">
    <source>
        <dbReference type="Proteomes" id="UP001224890"/>
    </source>
</evidence>
<dbReference type="RefSeq" id="XP_060422518.1">
    <property type="nucleotide sequence ID" value="XM_060576411.1"/>
</dbReference>
<sequence>MSHTAESEAEALKELRQYSAHCRLRMFQQVRRNLREHDHPLDIQPSGNQREKSQIERQATMTALDGVRKFIGTLYTRVRDKIA</sequence>
<dbReference type="Proteomes" id="UP001224890">
    <property type="component" value="Unassembled WGS sequence"/>
</dbReference>
<name>A0AAJ0EQN3_9PEZI</name>
<keyword evidence="2" id="KW-1185">Reference proteome</keyword>
<reference evidence="1" key="1">
    <citation type="submission" date="2021-06" db="EMBL/GenBank/DDBJ databases">
        <title>Comparative genomics, transcriptomics and evolutionary studies reveal genomic signatures of adaptation to plant cell wall in hemibiotrophic fungi.</title>
        <authorList>
            <consortium name="DOE Joint Genome Institute"/>
            <person name="Baroncelli R."/>
            <person name="Diaz J.F."/>
            <person name="Benocci T."/>
            <person name="Peng M."/>
            <person name="Battaglia E."/>
            <person name="Haridas S."/>
            <person name="Andreopoulos W."/>
            <person name="Labutti K."/>
            <person name="Pangilinan J."/>
            <person name="Floch G.L."/>
            <person name="Makela M.R."/>
            <person name="Henrissat B."/>
            <person name="Grigoriev I.V."/>
            <person name="Crouch J.A."/>
            <person name="De Vries R.P."/>
            <person name="Sukno S.A."/>
            <person name="Thon M.R."/>
        </authorList>
    </citation>
    <scope>NUCLEOTIDE SEQUENCE</scope>
    <source>
        <strain evidence="1">CBS 193.32</strain>
    </source>
</reference>
<accession>A0AAJ0EQN3</accession>
<evidence type="ECO:0000313" key="1">
    <source>
        <dbReference type="EMBL" id="KAK1657754.1"/>
    </source>
</evidence>
<dbReference type="EMBL" id="JAHMHR010000085">
    <property type="protein sequence ID" value="KAK1657754.1"/>
    <property type="molecule type" value="Genomic_DNA"/>
</dbReference>
<gene>
    <name evidence="1" type="ORF">BDP55DRAFT_684624</name>
</gene>
<dbReference type="GeneID" id="85460937"/>
<dbReference type="AlphaFoldDB" id="A0AAJ0EQN3"/>
<organism evidence="1 2">
    <name type="scientific">Colletotrichum godetiae</name>
    <dbReference type="NCBI Taxonomy" id="1209918"/>
    <lineage>
        <taxon>Eukaryota</taxon>
        <taxon>Fungi</taxon>
        <taxon>Dikarya</taxon>
        <taxon>Ascomycota</taxon>
        <taxon>Pezizomycotina</taxon>
        <taxon>Sordariomycetes</taxon>
        <taxon>Hypocreomycetidae</taxon>
        <taxon>Glomerellales</taxon>
        <taxon>Glomerellaceae</taxon>
        <taxon>Colletotrichum</taxon>
        <taxon>Colletotrichum acutatum species complex</taxon>
    </lineage>
</organism>
<comment type="caution">
    <text evidence="1">The sequence shown here is derived from an EMBL/GenBank/DDBJ whole genome shotgun (WGS) entry which is preliminary data.</text>
</comment>